<feature type="compositionally biased region" description="Polar residues" evidence="3">
    <location>
        <begin position="294"/>
        <end position="303"/>
    </location>
</feature>
<comment type="similarity">
    <text evidence="2">Belongs to the IQD family.</text>
</comment>
<evidence type="ECO:0000256" key="3">
    <source>
        <dbReference type="SAM" id="MobiDB-lite"/>
    </source>
</evidence>
<evidence type="ECO:0000256" key="1">
    <source>
        <dbReference type="ARBA" id="ARBA00022860"/>
    </source>
</evidence>
<keyword evidence="1" id="KW-0112">Calmodulin-binding</keyword>
<sequence>MGRKGNWFKTLKKALSPSSKRKKEQKTKLSGKQKHSNSGPTPTVTIGNQTSQLERVKPTCEENEDHCKAHRVPISNSTGMASSSTTAATQFVQTITETQFTRNSKEEMAAIKIQSVFRGYLARSEIRALRGLLRLKSLMESFAVDRQAMNSIRCMQVFVRVHSQIRSRRLKKLEENQAVQKRLLQKHTKELEIFQVGKGWNDSTQSKEQVEATLKGKHEAATRRERALAYAFSQQKNSRNSSRSINPLFTDPNNPTWGWSWLERWMAAQQWGEVSSSISRGEIDKADAQFDLSSMASPTVSQSESHRYTFQPLSHSSRRRSVTEPKKLKSSSRNENSVPEVEGFGLTLEANSPTASRSESQRYTFPSLSTPSPQSSVVVGTKSKQLRARNNSIPDDDYRSVASIQSNQSLRHSNGGPRSSLWDEESQTRSPILPGYMTLTESSRAKSRLQSPIEMENNKARERTSFSSSAKKHLLYPPSPARSRRYSDRLKVDYGLNEQNGRTKRDIV</sequence>
<dbReference type="SMART" id="SM00015">
    <property type="entry name" value="IQ"/>
    <property type="match status" value="1"/>
</dbReference>
<gene>
    <name evidence="4" type="ORF">CITCOLO1_LOCUS15373</name>
</gene>
<dbReference type="PANTHER" id="PTHR32295">
    <property type="entry name" value="IQ-DOMAIN 5-RELATED"/>
    <property type="match status" value="1"/>
</dbReference>
<dbReference type="Gene3D" id="1.20.5.190">
    <property type="match status" value="1"/>
</dbReference>
<feature type="compositionally biased region" description="Polar residues" evidence="3">
    <location>
        <begin position="349"/>
        <end position="378"/>
    </location>
</feature>
<protein>
    <submittedName>
        <fullName evidence="4">Uncharacterized protein</fullName>
    </submittedName>
</protein>
<dbReference type="Pfam" id="PF00612">
    <property type="entry name" value="IQ"/>
    <property type="match status" value="1"/>
</dbReference>
<dbReference type="Proteomes" id="UP001642487">
    <property type="component" value="Chromosome 5"/>
</dbReference>
<dbReference type="EMBL" id="OZ021739">
    <property type="protein sequence ID" value="CAK9323198.1"/>
    <property type="molecule type" value="Genomic_DNA"/>
</dbReference>
<evidence type="ECO:0000313" key="4">
    <source>
        <dbReference type="EMBL" id="CAK9323198.1"/>
    </source>
</evidence>
<keyword evidence="5" id="KW-1185">Reference proteome</keyword>
<feature type="region of interest" description="Disordered" evidence="3">
    <location>
        <begin position="294"/>
        <end position="429"/>
    </location>
</feature>
<feature type="compositionally biased region" description="Polar residues" evidence="3">
    <location>
        <begin position="36"/>
        <end position="51"/>
    </location>
</feature>
<feature type="compositionally biased region" description="Polar residues" evidence="3">
    <location>
        <begin position="402"/>
        <end position="412"/>
    </location>
</feature>
<evidence type="ECO:0000256" key="2">
    <source>
        <dbReference type="ARBA" id="ARBA00024341"/>
    </source>
</evidence>
<reference evidence="4 5" key="1">
    <citation type="submission" date="2024-03" db="EMBL/GenBank/DDBJ databases">
        <authorList>
            <person name="Gkanogiannis A."/>
            <person name="Becerra Lopez-Lavalle L."/>
        </authorList>
    </citation>
    <scope>NUCLEOTIDE SEQUENCE [LARGE SCALE GENOMIC DNA]</scope>
</reference>
<feature type="region of interest" description="Disordered" evidence="3">
    <location>
        <begin position="1"/>
        <end position="51"/>
    </location>
</feature>
<organism evidence="4 5">
    <name type="scientific">Citrullus colocynthis</name>
    <name type="common">colocynth</name>
    <dbReference type="NCBI Taxonomy" id="252529"/>
    <lineage>
        <taxon>Eukaryota</taxon>
        <taxon>Viridiplantae</taxon>
        <taxon>Streptophyta</taxon>
        <taxon>Embryophyta</taxon>
        <taxon>Tracheophyta</taxon>
        <taxon>Spermatophyta</taxon>
        <taxon>Magnoliopsida</taxon>
        <taxon>eudicotyledons</taxon>
        <taxon>Gunneridae</taxon>
        <taxon>Pentapetalae</taxon>
        <taxon>rosids</taxon>
        <taxon>fabids</taxon>
        <taxon>Cucurbitales</taxon>
        <taxon>Cucurbitaceae</taxon>
        <taxon>Benincaseae</taxon>
        <taxon>Citrullus</taxon>
    </lineage>
</organism>
<dbReference type="CDD" id="cd23767">
    <property type="entry name" value="IQCD"/>
    <property type="match status" value="1"/>
</dbReference>
<accession>A0ABP0YV50</accession>
<proteinExistence type="inferred from homology"/>
<dbReference type="PANTHER" id="PTHR32295:SF216">
    <property type="entry name" value="PROTEIN IQ-DOMAIN 3"/>
    <property type="match status" value="1"/>
</dbReference>
<dbReference type="InterPro" id="IPR000048">
    <property type="entry name" value="IQ_motif_EF-hand-BS"/>
</dbReference>
<name>A0ABP0YV50_9ROSI</name>
<feature type="region of interest" description="Disordered" evidence="3">
    <location>
        <begin position="441"/>
        <end position="488"/>
    </location>
</feature>
<dbReference type="PROSITE" id="PS50096">
    <property type="entry name" value="IQ"/>
    <property type="match status" value="1"/>
</dbReference>
<feature type="compositionally biased region" description="Basic residues" evidence="3">
    <location>
        <begin position="19"/>
        <end position="35"/>
    </location>
</feature>
<evidence type="ECO:0000313" key="5">
    <source>
        <dbReference type="Proteomes" id="UP001642487"/>
    </source>
</evidence>